<comment type="catalytic activity">
    <reaction evidence="1">
        <text>ATP + protein L-histidine = ADP + protein N-phospho-L-histidine.</text>
        <dbReference type="EC" id="2.7.13.3"/>
    </reaction>
</comment>
<keyword evidence="3" id="KW-0597">Phosphoprotein</keyword>
<protein>
    <recommendedName>
        <fullName evidence="2">histidine kinase</fullName>
        <ecNumber evidence="2">2.7.13.3</ecNumber>
    </recommendedName>
</protein>
<dbReference type="InterPro" id="IPR036890">
    <property type="entry name" value="HATPase_C_sf"/>
</dbReference>
<dbReference type="InterPro" id="IPR004358">
    <property type="entry name" value="Sig_transdc_His_kin-like_C"/>
</dbReference>
<gene>
    <name evidence="6" type="ORF">H5P30_07210</name>
</gene>
<dbReference type="CDD" id="cd00082">
    <property type="entry name" value="HisKA"/>
    <property type="match status" value="1"/>
</dbReference>
<dbReference type="SMART" id="SM00387">
    <property type="entry name" value="HATPase_c"/>
    <property type="match status" value="1"/>
</dbReference>
<dbReference type="PROSITE" id="PS50109">
    <property type="entry name" value="HIS_KIN"/>
    <property type="match status" value="1"/>
</dbReference>
<evidence type="ECO:0000256" key="2">
    <source>
        <dbReference type="ARBA" id="ARBA00012438"/>
    </source>
</evidence>
<dbReference type="PANTHER" id="PTHR43065">
    <property type="entry name" value="SENSOR HISTIDINE KINASE"/>
    <property type="match status" value="1"/>
</dbReference>
<dbReference type="InterPro" id="IPR003661">
    <property type="entry name" value="HisK_dim/P_dom"/>
</dbReference>
<dbReference type="PANTHER" id="PTHR43065:SF42">
    <property type="entry name" value="TWO-COMPONENT SENSOR PPRA"/>
    <property type="match status" value="1"/>
</dbReference>
<dbReference type="Pfam" id="PF02518">
    <property type="entry name" value="HATPase_c"/>
    <property type="match status" value="1"/>
</dbReference>
<evidence type="ECO:0000256" key="4">
    <source>
        <dbReference type="SAM" id="SignalP"/>
    </source>
</evidence>
<dbReference type="NCBIfam" id="TIGR00229">
    <property type="entry name" value="sensory_box"/>
    <property type="match status" value="1"/>
</dbReference>
<dbReference type="PRINTS" id="PR00344">
    <property type="entry name" value="BCTRLSENSOR"/>
</dbReference>
<comment type="caution">
    <text evidence="6">The sequence shown here is derived from an EMBL/GenBank/DDBJ whole genome shotgun (WGS) entry which is preliminary data.</text>
</comment>
<dbReference type="EMBL" id="JACHVA010000053">
    <property type="protein sequence ID" value="MBC2601564.1"/>
    <property type="molecule type" value="Genomic_DNA"/>
</dbReference>
<evidence type="ECO:0000256" key="3">
    <source>
        <dbReference type="ARBA" id="ARBA00022553"/>
    </source>
</evidence>
<dbReference type="AlphaFoldDB" id="A0A7X1E417"/>
<dbReference type="InterPro" id="IPR000014">
    <property type="entry name" value="PAS"/>
</dbReference>
<dbReference type="Gene3D" id="3.40.50.2300">
    <property type="match status" value="2"/>
</dbReference>
<dbReference type="EC" id="2.7.13.3" evidence="2"/>
<dbReference type="InterPro" id="IPR036097">
    <property type="entry name" value="HisK_dim/P_sf"/>
</dbReference>
<sequence>MRKLALVLMFVCGFWVSGESAGADEDQPSKPLRVLVLFSNQRTLPANQEMQRGIWSSLEPLINSHRIELFEEYLEFHRLPVADENPPMVSFLKKRYKEMVPDVIVLIGTQALDFSEKWMSSIFPDAKKVFAGVLEDQARLFGERYPSAGVVYELAVQPLLEKVEAMMPEVHSVVLVAGAAKFDREVVEIVKDQLEDKGSWEISEIVGEMPESAAEKLSDLPSGTVVVFTSYFQNTEGVTYIPRKILKQLSEKSSAPIFALYDTMLGSGATGIGASPFIDQGRQAGELIQRIVAGESPREIGTIVDDDLKFRFDAREMRRYGLDPKLAPEGVEIFYEYPGLIESHPYAFFFGTMAILVQSLLICSLLWTRYQKQKAENQAREMERYFATVFEENPNPMAVIRVSDGTLQDINPAWEKLYELTREAVLGRTPLDVGILSRDTDAGLYEDFVKNGKVLSGYEREVRTGSGELRNVAFYSNTVEVGGSRVRILTTVDASDRIEAEKLRNSLSRGNRVAQLGQVSAWIAHEINQPLGSILSNAESGLLLLEREAEQARDTELQEILSDIKKEDRRATKVVEHIRTMLGNHSTTKSPLAVSEIFDDVFRMASPEAKRRVVDLRYPSGGIPKVSVLGDRVLLVQVLLNLVFNAMDAVGGVPMSKRIVSLACEASLEDGWVDLIVCDRGPGIPPDHLSSVFEFFYSTKEDGMGLGLAISRFIVEDHRGEITVRNMDGSGARFQIRLLLHEPTNEH</sequence>
<dbReference type="Gene3D" id="3.30.450.20">
    <property type="entry name" value="PAS domain"/>
    <property type="match status" value="1"/>
</dbReference>
<keyword evidence="7" id="KW-1185">Reference proteome</keyword>
<dbReference type="SUPFAM" id="SSF55874">
    <property type="entry name" value="ATPase domain of HSP90 chaperone/DNA topoisomerase II/histidine kinase"/>
    <property type="match status" value="1"/>
</dbReference>
<evidence type="ECO:0000313" key="6">
    <source>
        <dbReference type="EMBL" id="MBC2601564.1"/>
    </source>
</evidence>
<feature type="chain" id="PRO_5031027427" description="histidine kinase" evidence="4">
    <location>
        <begin position="24"/>
        <end position="747"/>
    </location>
</feature>
<evidence type="ECO:0000259" key="5">
    <source>
        <dbReference type="PROSITE" id="PS50109"/>
    </source>
</evidence>
<feature type="signal peptide" evidence="4">
    <location>
        <begin position="1"/>
        <end position="23"/>
    </location>
</feature>
<dbReference type="SMART" id="SM00091">
    <property type="entry name" value="PAS"/>
    <property type="match status" value="1"/>
</dbReference>
<evidence type="ECO:0000313" key="7">
    <source>
        <dbReference type="Proteomes" id="UP000525652"/>
    </source>
</evidence>
<organism evidence="6 7">
    <name type="scientific">Puniceicoccus vermicola</name>
    <dbReference type="NCBI Taxonomy" id="388746"/>
    <lineage>
        <taxon>Bacteria</taxon>
        <taxon>Pseudomonadati</taxon>
        <taxon>Verrucomicrobiota</taxon>
        <taxon>Opitutia</taxon>
        <taxon>Puniceicoccales</taxon>
        <taxon>Puniceicoccaceae</taxon>
        <taxon>Puniceicoccus</taxon>
    </lineage>
</organism>
<feature type="domain" description="Histidine kinase" evidence="5">
    <location>
        <begin position="522"/>
        <end position="742"/>
    </location>
</feature>
<dbReference type="SUPFAM" id="SSF55785">
    <property type="entry name" value="PYP-like sensor domain (PAS domain)"/>
    <property type="match status" value="1"/>
</dbReference>
<dbReference type="InterPro" id="IPR035965">
    <property type="entry name" value="PAS-like_dom_sf"/>
</dbReference>
<dbReference type="GO" id="GO:0000155">
    <property type="term" value="F:phosphorelay sensor kinase activity"/>
    <property type="evidence" value="ECO:0007669"/>
    <property type="project" value="InterPro"/>
</dbReference>
<dbReference type="Gene3D" id="1.10.287.130">
    <property type="match status" value="1"/>
</dbReference>
<proteinExistence type="predicted"/>
<name>A0A7X1E417_9BACT</name>
<reference evidence="6 7" key="1">
    <citation type="submission" date="2020-07" db="EMBL/GenBank/DDBJ databases">
        <authorList>
            <person name="Feng X."/>
        </authorList>
    </citation>
    <scope>NUCLEOTIDE SEQUENCE [LARGE SCALE GENOMIC DNA]</scope>
    <source>
        <strain evidence="6 7">JCM14086</strain>
    </source>
</reference>
<accession>A0A7X1E417</accession>
<dbReference type="InterPro" id="IPR003594">
    <property type="entry name" value="HATPase_dom"/>
</dbReference>
<dbReference type="InterPro" id="IPR005467">
    <property type="entry name" value="His_kinase_dom"/>
</dbReference>
<dbReference type="SUPFAM" id="SSF47384">
    <property type="entry name" value="Homodimeric domain of signal transducing histidine kinase"/>
    <property type="match status" value="1"/>
</dbReference>
<evidence type="ECO:0000256" key="1">
    <source>
        <dbReference type="ARBA" id="ARBA00000085"/>
    </source>
</evidence>
<keyword evidence="4" id="KW-0732">Signal</keyword>
<dbReference type="Gene3D" id="3.30.565.10">
    <property type="entry name" value="Histidine kinase-like ATPase, C-terminal domain"/>
    <property type="match status" value="1"/>
</dbReference>
<dbReference type="RefSeq" id="WP_185692274.1">
    <property type="nucleotide sequence ID" value="NZ_JACHVA010000053.1"/>
</dbReference>
<dbReference type="Proteomes" id="UP000525652">
    <property type="component" value="Unassembled WGS sequence"/>
</dbReference>